<dbReference type="PROSITE" id="PS51257">
    <property type="entry name" value="PROKAR_LIPOPROTEIN"/>
    <property type="match status" value="1"/>
</dbReference>
<keyword evidence="4" id="KW-1185">Reference proteome</keyword>
<feature type="compositionally biased region" description="Low complexity" evidence="1">
    <location>
        <begin position="31"/>
        <end position="42"/>
    </location>
</feature>
<protein>
    <recommendedName>
        <fullName evidence="5">Lipoprotein</fullName>
    </recommendedName>
</protein>
<keyword evidence="2" id="KW-0732">Signal</keyword>
<feature type="region of interest" description="Disordered" evidence="1">
    <location>
        <begin position="29"/>
        <end position="59"/>
    </location>
</feature>
<sequence length="189" mass="19216">MRTRTGRLAATLTASLVALTAGCAVDGTRQGAAPEGETTAGASGPGPAETPAWQGKADQEDAIRDAASALDAGESEGARRIDEGMVRLSEGLTWTLSADGAPHTLAVTCQAPGPRSLTLTLTRGSAHSEWDVTCGDREADRFAVPAGSTFTAHIPAAGPGVDALVLWRFDAEDPADVDGCPDDIAGCDT</sequence>
<organism evidence="3 4">
    <name type="scientific">Streptomyces thermocoprophilus</name>
    <dbReference type="NCBI Taxonomy" id="78356"/>
    <lineage>
        <taxon>Bacteria</taxon>
        <taxon>Bacillati</taxon>
        <taxon>Actinomycetota</taxon>
        <taxon>Actinomycetes</taxon>
        <taxon>Kitasatosporales</taxon>
        <taxon>Streptomycetaceae</taxon>
        <taxon>Streptomyces</taxon>
    </lineage>
</organism>
<comment type="caution">
    <text evidence="3">The sequence shown here is derived from an EMBL/GenBank/DDBJ whole genome shotgun (WGS) entry which is preliminary data.</text>
</comment>
<dbReference type="Proteomes" id="UP001589703">
    <property type="component" value="Unassembled WGS sequence"/>
</dbReference>
<accession>A0ABV5VCH0</accession>
<reference evidence="3 4" key="1">
    <citation type="submission" date="2024-09" db="EMBL/GenBank/DDBJ databases">
        <authorList>
            <person name="Sun Q."/>
            <person name="Mori K."/>
        </authorList>
    </citation>
    <scope>NUCLEOTIDE SEQUENCE [LARGE SCALE GENOMIC DNA]</scope>
    <source>
        <strain evidence="3 4">JCM 10918</strain>
    </source>
</reference>
<feature type="chain" id="PRO_5046122899" description="Lipoprotein" evidence="2">
    <location>
        <begin position="24"/>
        <end position="189"/>
    </location>
</feature>
<evidence type="ECO:0000256" key="1">
    <source>
        <dbReference type="SAM" id="MobiDB-lite"/>
    </source>
</evidence>
<dbReference type="EMBL" id="JBHMAR010000008">
    <property type="protein sequence ID" value="MFB9735521.1"/>
    <property type="molecule type" value="Genomic_DNA"/>
</dbReference>
<name>A0ABV5VCH0_9ACTN</name>
<feature type="signal peptide" evidence="2">
    <location>
        <begin position="1"/>
        <end position="23"/>
    </location>
</feature>
<gene>
    <name evidence="3" type="ORF">ACFFRO_10310</name>
</gene>
<evidence type="ECO:0000313" key="4">
    <source>
        <dbReference type="Proteomes" id="UP001589703"/>
    </source>
</evidence>
<evidence type="ECO:0008006" key="5">
    <source>
        <dbReference type="Google" id="ProtNLM"/>
    </source>
</evidence>
<evidence type="ECO:0000256" key="2">
    <source>
        <dbReference type="SAM" id="SignalP"/>
    </source>
</evidence>
<proteinExistence type="predicted"/>
<evidence type="ECO:0000313" key="3">
    <source>
        <dbReference type="EMBL" id="MFB9735521.1"/>
    </source>
</evidence>
<dbReference type="RefSeq" id="WP_356761249.1">
    <property type="nucleotide sequence ID" value="NZ_JBHMAR010000008.1"/>
</dbReference>